<dbReference type="AlphaFoldDB" id="A0A411YIV8"/>
<gene>
    <name evidence="3" type="ORF">ER308_17620</name>
</gene>
<name>A0A411YIV8_9ACTN</name>
<feature type="domain" description="Cupin type-2" evidence="2">
    <location>
        <begin position="58"/>
        <end position="123"/>
    </location>
</feature>
<organism evidence="3 4">
    <name type="scientific">Egibacter rhizosphaerae</name>
    <dbReference type="NCBI Taxonomy" id="1670831"/>
    <lineage>
        <taxon>Bacteria</taxon>
        <taxon>Bacillati</taxon>
        <taxon>Actinomycetota</taxon>
        <taxon>Nitriliruptoria</taxon>
        <taxon>Egibacterales</taxon>
        <taxon>Egibacteraceae</taxon>
        <taxon>Egibacter</taxon>
    </lineage>
</organism>
<dbReference type="Pfam" id="PF07883">
    <property type="entry name" value="Cupin_2"/>
    <property type="match status" value="1"/>
</dbReference>
<reference evidence="3 4" key="1">
    <citation type="submission" date="2019-01" db="EMBL/GenBank/DDBJ databases">
        <title>Egibacter rhizosphaerae EGI 80759T.</title>
        <authorList>
            <person name="Chen D.-D."/>
            <person name="Tian Y."/>
            <person name="Jiao J.-Y."/>
            <person name="Zhang X.-T."/>
            <person name="Zhang Y.-G."/>
            <person name="Zhang Y."/>
            <person name="Xiao M."/>
            <person name="Shu W.-S."/>
            <person name="Li W.-J."/>
        </authorList>
    </citation>
    <scope>NUCLEOTIDE SEQUENCE [LARGE SCALE GENOMIC DNA]</scope>
    <source>
        <strain evidence="3 4">EGI 80759</strain>
    </source>
</reference>
<dbReference type="Gene3D" id="2.60.120.10">
    <property type="entry name" value="Jelly Rolls"/>
    <property type="match status" value="1"/>
</dbReference>
<dbReference type="InterPro" id="IPR013096">
    <property type="entry name" value="Cupin_2"/>
</dbReference>
<dbReference type="EMBL" id="CP036402">
    <property type="protein sequence ID" value="QBI21208.1"/>
    <property type="molecule type" value="Genomic_DNA"/>
</dbReference>
<dbReference type="SUPFAM" id="SSF51182">
    <property type="entry name" value="RmlC-like cupins"/>
    <property type="match status" value="1"/>
</dbReference>
<dbReference type="RefSeq" id="WP_131156201.1">
    <property type="nucleotide sequence ID" value="NZ_CP036402.1"/>
</dbReference>
<protein>
    <recommendedName>
        <fullName evidence="2">Cupin type-2 domain-containing protein</fullName>
    </recommendedName>
</protein>
<feature type="region of interest" description="Disordered" evidence="1">
    <location>
        <begin position="1"/>
        <end position="27"/>
    </location>
</feature>
<dbReference type="InterPro" id="IPR011051">
    <property type="entry name" value="RmlC_Cupin_sf"/>
</dbReference>
<keyword evidence="4" id="KW-1185">Reference proteome</keyword>
<evidence type="ECO:0000313" key="3">
    <source>
        <dbReference type="EMBL" id="QBI21208.1"/>
    </source>
</evidence>
<dbReference type="KEGG" id="erz:ER308_17620"/>
<evidence type="ECO:0000313" key="4">
    <source>
        <dbReference type="Proteomes" id="UP000291469"/>
    </source>
</evidence>
<dbReference type="InterPro" id="IPR014710">
    <property type="entry name" value="RmlC-like_jellyroll"/>
</dbReference>
<dbReference type="OrthoDB" id="3231985at2"/>
<evidence type="ECO:0000256" key="1">
    <source>
        <dbReference type="SAM" id="MobiDB-lite"/>
    </source>
</evidence>
<evidence type="ECO:0000259" key="2">
    <source>
        <dbReference type="Pfam" id="PF07883"/>
    </source>
</evidence>
<dbReference type="Proteomes" id="UP000291469">
    <property type="component" value="Chromosome"/>
</dbReference>
<accession>A0A411YIV8</accession>
<proteinExistence type="predicted"/>
<sequence>MVDPHPPGEQPRADEAPEPAATPPTRPVLADLRDHVDFADDGPGGRRVFTTDVMALDLVCLQPGQHVGAREYPSADVVYTVLGGRAWVVTRDAEVTLEPMHALLVPAGVTHGLRNDAADPLLLHATASPPEDLPLLAEGPIARPVHRGERPRVGLLDRLRRVLGGPG</sequence>